<evidence type="ECO:0000256" key="14">
    <source>
        <dbReference type="ARBA" id="ARBA00023140"/>
    </source>
</evidence>
<dbReference type="Pfam" id="PF00097">
    <property type="entry name" value="zf-C3HC4"/>
    <property type="match status" value="1"/>
</dbReference>
<evidence type="ECO:0000256" key="18">
    <source>
        <dbReference type="ARBA" id="ARBA00034543"/>
    </source>
</evidence>
<protein>
    <recommendedName>
        <fullName evidence="18">Peroxisome biogenesis factor 2</fullName>
        <ecNumber evidence="17">2.3.2.36</ecNumber>
    </recommendedName>
    <alternativeName>
        <fullName evidence="15">Peroxin-2</fullName>
    </alternativeName>
</protein>
<evidence type="ECO:0000313" key="22">
    <source>
        <dbReference type="Proteomes" id="UP001164746"/>
    </source>
</evidence>
<dbReference type="SMART" id="SM00184">
    <property type="entry name" value="RING"/>
    <property type="match status" value="1"/>
</dbReference>
<accession>A0ABY7F3A6</accession>
<evidence type="ECO:0000256" key="16">
    <source>
        <dbReference type="ARBA" id="ARBA00034438"/>
    </source>
</evidence>
<keyword evidence="6" id="KW-0812">Transmembrane</keyword>
<dbReference type="InterPro" id="IPR018957">
    <property type="entry name" value="Znf_C3HC4_RING-type"/>
</dbReference>
<keyword evidence="9" id="KW-0833">Ubl conjugation pathway</keyword>
<evidence type="ECO:0000256" key="8">
    <source>
        <dbReference type="ARBA" id="ARBA00022771"/>
    </source>
</evidence>
<dbReference type="InterPro" id="IPR017907">
    <property type="entry name" value="Znf_RING_CS"/>
</dbReference>
<dbReference type="PROSITE" id="PS50089">
    <property type="entry name" value="ZF_RING_2"/>
    <property type="match status" value="1"/>
</dbReference>
<evidence type="ECO:0000256" key="5">
    <source>
        <dbReference type="ARBA" id="ARBA00022679"/>
    </source>
</evidence>
<keyword evidence="13" id="KW-0472">Membrane</keyword>
<keyword evidence="10" id="KW-0862">Zinc</keyword>
<keyword evidence="11" id="KW-0653">Protein transport</keyword>
<dbReference type="Pfam" id="PF04757">
    <property type="entry name" value="Pex2_Pex12"/>
    <property type="match status" value="1"/>
</dbReference>
<dbReference type="PROSITE" id="PS00518">
    <property type="entry name" value="ZF_RING_1"/>
    <property type="match status" value="1"/>
</dbReference>
<dbReference type="Gene3D" id="3.30.40.10">
    <property type="entry name" value="Zinc/RING finger domain, C3HC4 (zinc finger)"/>
    <property type="match status" value="1"/>
</dbReference>
<keyword evidence="4" id="KW-0813">Transport</keyword>
<dbReference type="SUPFAM" id="SSF57850">
    <property type="entry name" value="RING/U-box"/>
    <property type="match status" value="1"/>
</dbReference>
<keyword evidence="12" id="KW-1133">Transmembrane helix</keyword>
<evidence type="ECO:0000256" key="11">
    <source>
        <dbReference type="ARBA" id="ARBA00022927"/>
    </source>
</evidence>
<evidence type="ECO:0000256" key="3">
    <source>
        <dbReference type="ARBA" id="ARBA00008704"/>
    </source>
</evidence>
<dbReference type="CDD" id="cd16526">
    <property type="entry name" value="RING-HC_PEX2"/>
    <property type="match status" value="1"/>
</dbReference>
<reference evidence="21" key="1">
    <citation type="submission" date="2022-11" db="EMBL/GenBank/DDBJ databases">
        <title>Centuries of genome instability and evolution in soft-shell clam transmissible cancer (bioRxiv).</title>
        <authorList>
            <person name="Hart S.F.M."/>
            <person name="Yonemitsu M.A."/>
            <person name="Giersch R.M."/>
            <person name="Beal B.F."/>
            <person name="Arriagada G."/>
            <person name="Davis B.W."/>
            <person name="Ostrander E.A."/>
            <person name="Goff S.P."/>
            <person name="Metzger M.J."/>
        </authorList>
    </citation>
    <scope>NUCLEOTIDE SEQUENCE</scope>
    <source>
        <strain evidence="21">MELC-2E11</strain>
        <tissue evidence="21">Siphon/mantle</tissue>
    </source>
</reference>
<dbReference type="InterPro" id="IPR025654">
    <property type="entry name" value="PEX2/10"/>
</dbReference>
<dbReference type="EC" id="2.3.2.36" evidence="17"/>
<evidence type="ECO:0000313" key="21">
    <source>
        <dbReference type="EMBL" id="WAR15259.1"/>
    </source>
</evidence>
<evidence type="ECO:0000256" key="6">
    <source>
        <dbReference type="ARBA" id="ARBA00022692"/>
    </source>
</evidence>
<dbReference type="InterPro" id="IPR006845">
    <property type="entry name" value="Pex_N"/>
</dbReference>
<dbReference type="PANTHER" id="PTHR48178:SF1">
    <property type="entry name" value="PEROXISOME BIOGENESIS FACTOR 2"/>
    <property type="match status" value="1"/>
</dbReference>
<dbReference type="Proteomes" id="UP001164746">
    <property type="component" value="Chromosome 9"/>
</dbReference>
<evidence type="ECO:0000256" key="13">
    <source>
        <dbReference type="ARBA" id="ARBA00023136"/>
    </source>
</evidence>
<evidence type="ECO:0000256" key="1">
    <source>
        <dbReference type="ARBA" id="ARBA00004585"/>
    </source>
</evidence>
<proteinExistence type="inferred from homology"/>
<evidence type="ECO:0000256" key="4">
    <source>
        <dbReference type="ARBA" id="ARBA00022448"/>
    </source>
</evidence>
<evidence type="ECO:0000256" key="17">
    <source>
        <dbReference type="ARBA" id="ARBA00034523"/>
    </source>
</evidence>
<comment type="similarity">
    <text evidence="3">Belongs to the pex2/pex10/pex12 family.</text>
</comment>
<dbReference type="InterPro" id="IPR045859">
    <property type="entry name" value="RING-HC_PEX2"/>
</dbReference>
<comment type="pathway">
    <text evidence="2">Protein modification; protein ubiquitination.</text>
</comment>
<gene>
    <name evidence="21" type="ORF">MAR_005364</name>
</gene>
<dbReference type="PROSITE" id="PS51257">
    <property type="entry name" value="PROKAR_LIPOPROTEIN"/>
    <property type="match status" value="1"/>
</dbReference>
<evidence type="ECO:0000256" key="10">
    <source>
        <dbReference type="ARBA" id="ARBA00022833"/>
    </source>
</evidence>
<evidence type="ECO:0000256" key="7">
    <source>
        <dbReference type="ARBA" id="ARBA00022723"/>
    </source>
</evidence>
<feature type="domain" description="RING-type" evidence="20">
    <location>
        <begin position="165"/>
        <end position="204"/>
    </location>
</feature>
<comment type="subcellular location">
    <subcellularLocation>
        <location evidence="1">Peroxisome membrane</location>
        <topology evidence="1">Multi-pass membrane protein</topology>
    </subcellularLocation>
</comment>
<sequence>MLNLKYHNEHAQASTNQWISSRQQVLYACLLIGCPWLKDRSHDLIKLLRLDSWKDRIDRMVSWLETGFRVATLVNFLTFLRNGAYQSVLERLLGVRSVFPEKQGMRQVTFEYMTRELLWHGFSELLFFVLPLINFQRIKNYVMRKLLSVPRSKASHNAQRDLTSCAVCENWPIRAQEIGCQHVFCYFCLQSNFKADPGFSCPLCGYGVGDISDIRTVQVSQIQGDEEDEVG</sequence>
<dbReference type="InterPro" id="IPR013083">
    <property type="entry name" value="Znf_RING/FYVE/PHD"/>
</dbReference>
<keyword evidence="5" id="KW-0808">Transferase</keyword>
<dbReference type="PANTHER" id="PTHR48178">
    <property type="entry name" value="PEROXISOME BIOGENESIS FACTOR 2"/>
    <property type="match status" value="1"/>
</dbReference>
<keyword evidence="7" id="KW-0479">Metal-binding</keyword>
<evidence type="ECO:0000256" key="9">
    <source>
        <dbReference type="ARBA" id="ARBA00022786"/>
    </source>
</evidence>
<evidence type="ECO:0000259" key="20">
    <source>
        <dbReference type="PROSITE" id="PS50089"/>
    </source>
</evidence>
<evidence type="ECO:0000256" key="12">
    <source>
        <dbReference type="ARBA" id="ARBA00022989"/>
    </source>
</evidence>
<dbReference type="InterPro" id="IPR001841">
    <property type="entry name" value="Znf_RING"/>
</dbReference>
<keyword evidence="14" id="KW-0576">Peroxisome</keyword>
<organism evidence="21 22">
    <name type="scientific">Mya arenaria</name>
    <name type="common">Soft-shell clam</name>
    <dbReference type="NCBI Taxonomy" id="6604"/>
    <lineage>
        <taxon>Eukaryota</taxon>
        <taxon>Metazoa</taxon>
        <taxon>Spiralia</taxon>
        <taxon>Lophotrochozoa</taxon>
        <taxon>Mollusca</taxon>
        <taxon>Bivalvia</taxon>
        <taxon>Autobranchia</taxon>
        <taxon>Heteroconchia</taxon>
        <taxon>Euheterodonta</taxon>
        <taxon>Imparidentia</taxon>
        <taxon>Neoheterodontei</taxon>
        <taxon>Myida</taxon>
        <taxon>Myoidea</taxon>
        <taxon>Myidae</taxon>
        <taxon>Mya</taxon>
    </lineage>
</organism>
<evidence type="ECO:0000256" key="2">
    <source>
        <dbReference type="ARBA" id="ARBA00004906"/>
    </source>
</evidence>
<dbReference type="EMBL" id="CP111020">
    <property type="protein sequence ID" value="WAR15259.1"/>
    <property type="molecule type" value="Genomic_DNA"/>
</dbReference>
<evidence type="ECO:0000256" key="19">
    <source>
        <dbReference type="PROSITE-ProRule" id="PRU00175"/>
    </source>
</evidence>
<keyword evidence="8 19" id="KW-0863">Zinc-finger</keyword>
<keyword evidence="22" id="KW-1185">Reference proteome</keyword>
<evidence type="ECO:0000256" key="15">
    <source>
        <dbReference type="ARBA" id="ARBA00032511"/>
    </source>
</evidence>
<comment type="catalytic activity">
    <reaction evidence="16">
        <text>[E2 ubiquitin-conjugating enzyme]-S-ubiquitinyl-L-cysteine + [acceptor protein]-L-cysteine = [E2 ubiquitin-conjugating enzyme]-L-cysteine + [acceptor protein]-S-ubiquitinyl-L-cysteine.</text>
        <dbReference type="EC" id="2.3.2.36"/>
    </reaction>
</comment>
<name>A0ABY7F3A6_MYAAR</name>